<dbReference type="AlphaFoldDB" id="A0AA49GSL2"/>
<gene>
    <name evidence="1" type="ORF">K4G66_08840</name>
</gene>
<dbReference type="EMBL" id="CP120682">
    <property type="protein sequence ID" value="WKN38808.1"/>
    <property type="molecule type" value="Genomic_DNA"/>
</dbReference>
<evidence type="ECO:0000313" key="1">
    <source>
        <dbReference type="EMBL" id="WKN38808.1"/>
    </source>
</evidence>
<reference evidence="1" key="2">
    <citation type="journal article" date="2024" name="Antonie Van Leeuwenhoek">
        <title>Roseihalotalea indica gen. nov., sp. nov., a halophilic Bacteroidetes from mesopelagic Southwest Indian Ocean with higher carbohydrate metabolic potential.</title>
        <authorList>
            <person name="Chen B."/>
            <person name="Zhang M."/>
            <person name="Lin D."/>
            <person name="Ye J."/>
            <person name="Tang K."/>
        </authorList>
    </citation>
    <scope>NUCLEOTIDE SEQUENCE</scope>
    <source>
        <strain evidence="1">TK19036</strain>
    </source>
</reference>
<organism evidence="1">
    <name type="scientific">Roseihalotalea indica</name>
    <dbReference type="NCBI Taxonomy" id="2867963"/>
    <lineage>
        <taxon>Bacteria</taxon>
        <taxon>Pseudomonadati</taxon>
        <taxon>Bacteroidota</taxon>
        <taxon>Cytophagia</taxon>
        <taxon>Cytophagales</taxon>
        <taxon>Catalimonadaceae</taxon>
        <taxon>Roseihalotalea</taxon>
    </lineage>
</organism>
<reference evidence="1" key="1">
    <citation type="journal article" date="2023" name="Comput. Struct. Biotechnol. J.">
        <title>Discovery of a novel marine Bacteroidetes with a rich repertoire of carbohydrate-active enzymes.</title>
        <authorList>
            <person name="Chen B."/>
            <person name="Liu G."/>
            <person name="Chen Q."/>
            <person name="Wang H."/>
            <person name="Liu L."/>
            <person name="Tang K."/>
        </authorList>
    </citation>
    <scope>NUCLEOTIDE SEQUENCE</scope>
    <source>
        <strain evidence="1">TK19036</strain>
    </source>
</reference>
<protein>
    <submittedName>
        <fullName evidence="1">Uncharacterized protein</fullName>
    </submittedName>
</protein>
<proteinExistence type="predicted"/>
<sequence>MRFIAILFSAALLLTCISCEKESEPSGPCDDNDWARVTKNGEEACLGYVEVSYFNANTSSAKIVFTAGNEMVGDKELMVDFAIPIEGVALNTPYPVKEGRIYGADPITEGSITLLVFDPPSQGKAGCIAGTFELTASGPDSPVPFEYTNGKFTYYKSAATDVIVGTPCNPFK</sequence>
<accession>A0AA49GSL2</accession>
<name>A0AA49GSL2_9BACT</name>